<proteinExistence type="predicted"/>
<dbReference type="Pfam" id="PF12822">
    <property type="entry name" value="ECF_trnsprt"/>
    <property type="match status" value="1"/>
</dbReference>
<feature type="transmembrane region" description="Helical" evidence="1">
    <location>
        <begin position="32"/>
        <end position="52"/>
    </location>
</feature>
<evidence type="ECO:0000256" key="1">
    <source>
        <dbReference type="SAM" id="Phobius"/>
    </source>
</evidence>
<name>A0ABW6K6P8_9BACI</name>
<accession>A0ABW6K6P8</accession>
<gene>
    <name evidence="2" type="ORF">ACFYKX_04365</name>
</gene>
<comment type="caution">
    <text evidence="2">The sequence shown here is derived from an EMBL/GenBank/DDBJ whole genome shotgun (WGS) entry which is preliminary data.</text>
</comment>
<protein>
    <submittedName>
        <fullName evidence="2">ECF transporter S component</fullName>
    </submittedName>
</protein>
<feature type="transmembrane region" description="Helical" evidence="1">
    <location>
        <begin position="155"/>
        <end position="174"/>
    </location>
</feature>
<feature type="transmembrane region" description="Helical" evidence="1">
    <location>
        <begin position="6"/>
        <end position="25"/>
    </location>
</feature>
<sequence length="185" mass="19443">MSLLLMPVAIAINTVGGQLAAVLKLPVYLDAIGTILIAMLAGPWVGALTGLLSNSINAIFDPVFLPYALVSIVIGFVTGVLSKKRMIKGVFKVIVSSVIIAIAATIVAAPITAYMFGGVTGSGSTLITGVFLAAGQDLLRAVVTTQLITDTLDKLISVVMCYFIIKSMSTRYLTKFKLGPIYSKE</sequence>
<feature type="transmembrane region" description="Helical" evidence="1">
    <location>
        <begin position="64"/>
        <end position="81"/>
    </location>
</feature>
<dbReference type="Gene3D" id="1.10.1760.20">
    <property type="match status" value="1"/>
</dbReference>
<keyword evidence="1" id="KW-0812">Transmembrane</keyword>
<feature type="transmembrane region" description="Helical" evidence="1">
    <location>
        <begin position="93"/>
        <end position="116"/>
    </location>
</feature>
<keyword evidence="1" id="KW-0472">Membrane</keyword>
<dbReference type="EMBL" id="JBIACK010000001">
    <property type="protein sequence ID" value="MFE8699852.1"/>
    <property type="molecule type" value="Genomic_DNA"/>
</dbReference>
<dbReference type="RefSeq" id="WP_389359045.1">
    <property type="nucleotide sequence ID" value="NZ_JBIACK010000001.1"/>
</dbReference>
<keyword evidence="3" id="KW-1185">Reference proteome</keyword>
<organism evidence="2 3">
    <name type="scientific">Cytobacillus spartinae</name>
    <dbReference type="NCBI Taxonomy" id="3299023"/>
    <lineage>
        <taxon>Bacteria</taxon>
        <taxon>Bacillati</taxon>
        <taxon>Bacillota</taxon>
        <taxon>Bacilli</taxon>
        <taxon>Bacillales</taxon>
        <taxon>Bacillaceae</taxon>
        <taxon>Cytobacillus</taxon>
    </lineage>
</organism>
<evidence type="ECO:0000313" key="3">
    <source>
        <dbReference type="Proteomes" id="UP001601059"/>
    </source>
</evidence>
<keyword evidence="1" id="KW-1133">Transmembrane helix</keyword>
<dbReference type="Proteomes" id="UP001601059">
    <property type="component" value="Unassembled WGS sequence"/>
</dbReference>
<evidence type="ECO:0000313" key="2">
    <source>
        <dbReference type="EMBL" id="MFE8699852.1"/>
    </source>
</evidence>
<dbReference type="InterPro" id="IPR024529">
    <property type="entry name" value="ECF_trnsprt_substrate-spec"/>
</dbReference>
<reference evidence="2 3" key="1">
    <citation type="submission" date="2024-08" db="EMBL/GenBank/DDBJ databases">
        <title>Two novel Cytobacillus novel species.</title>
        <authorList>
            <person name="Liu G."/>
        </authorList>
    </citation>
    <scope>NUCLEOTIDE SEQUENCE [LARGE SCALE GENOMIC DNA]</scope>
    <source>
        <strain evidence="2 3">FJAT-54145</strain>
    </source>
</reference>